<gene>
    <name evidence="2" type="ORF">SAMN05216410_0352</name>
</gene>
<accession>A0A1G6GQD4</accession>
<protein>
    <submittedName>
        <fullName evidence="2">SPFH domain / Band 7 family protein</fullName>
    </submittedName>
</protein>
<reference evidence="2 3" key="1">
    <citation type="submission" date="2016-09" db="EMBL/GenBank/DDBJ databases">
        <authorList>
            <person name="Capua I."/>
            <person name="De Benedictis P."/>
            <person name="Joannis T."/>
            <person name="Lombin L.H."/>
            <person name="Cattoli G."/>
        </authorList>
    </citation>
    <scope>NUCLEOTIDE SEQUENCE [LARGE SCALE GENOMIC DNA]</scope>
    <source>
        <strain evidence="2 3">ISLP-3</strain>
    </source>
</reference>
<dbReference type="EMBL" id="FMYH01000001">
    <property type="protein sequence ID" value="SDB83935.1"/>
    <property type="molecule type" value="Genomic_DNA"/>
</dbReference>
<organism evidence="2 3">
    <name type="scientific">Sanguibacter gelidistatuariae</name>
    <dbReference type="NCBI Taxonomy" id="1814289"/>
    <lineage>
        <taxon>Bacteria</taxon>
        <taxon>Bacillati</taxon>
        <taxon>Actinomycetota</taxon>
        <taxon>Actinomycetes</taxon>
        <taxon>Micrococcales</taxon>
        <taxon>Sanguibacteraceae</taxon>
        <taxon>Sanguibacter</taxon>
    </lineage>
</organism>
<sequence>MADIKRYPGIRHFRGSPTRHVIHLSHGTVRNAGTGLSFWYRPLTSVLSELPIDDREIQLMFRARTSDFQDVAVQATLTFRFADPEMASTRLDFSVDPDTGAATTAGLDQVTQILTELAQGHAVDVLAGAPLAAALTEGLRATRQAITVGLAGEERLTTTGLQVLGVRVLSIRPEADVERALRTPAREAIQLEADRATYDRRATAVDMERAIAENELGNKIELATREQQLVVQEGANARRVAQEQAAAEAIRATAAAERTQVTTVADAARIRDIGAAEGERERAAMAAFDGVDRTVLMALALRDLAQNLPAIGQLTVTPDLLTGMLGRLFGGAAAAGEEGDR</sequence>
<proteinExistence type="predicted"/>
<dbReference type="Proteomes" id="UP000199039">
    <property type="component" value="Unassembled WGS sequence"/>
</dbReference>
<dbReference type="SUPFAM" id="SSF117892">
    <property type="entry name" value="Band 7/SPFH domain"/>
    <property type="match status" value="1"/>
</dbReference>
<evidence type="ECO:0000313" key="2">
    <source>
        <dbReference type="EMBL" id="SDB83935.1"/>
    </source>
</evidence>
<dbReference type="AlphaFoldDB" id="A0A1G6GQD4"/>
<dbReference type="Pfam" id="PF01145">
    <property type="entry name" value="Band_7"/>
    <property type="match status" value="1"/>
</dbReference>
<dbReference type="InterPro" id="IPR001107">
    <property type="entry name" value="Band_7"/>
</dbReference>
<feature type="domain" description="Band 7" evidence="1">
    <location>
        <begin position="25"/>
        <end position="195"/>
    </location>
</feature>
<dbReference type="Gene3D" id="3.30.479.30">
    <property type="entry name" value="Band 7 domain"/>
    <property type="match status" value="1"/>
</dbReference>
<evidence type="ECO:0000313" key="3">
    <source>
        <dbReference type="Proteomes" id="UP000199039"/>
    </source>
</evidence>
<evidence type="ECO:0000259" key="1">
    <source>
        <dbReference type="Pfam" id="PF01145"/>
    </source>
</evidence>
<dbReference type="InterPro" id="IPR036013">
    <property type="entry name" value="Band_7/SPFH_dom_sf"/>
</dbReference>
<name>A0A1G6GQD4_9MICO</name>
<dbReference type="OrthoDB" id="3469168at2"/>
<dbReference type="RefSeq" id="WP_093181561.1">
    <property type="nucleotide sequence ID" value="NZ_FMYH01000001.1"/>
</dbReference>
<keyword evidence="3" id="KW-1185">Reference proteome</keyword>
<dbReference type="STRING" id="1814289.SAMN05216410_0352"/>